<evidence type="ECO:0000313" key="3">
    <source>
        <dbReference type="Proteomes" id="UP000265515"/>
    </source>
</evidence>
<accession>A0A388JRL1</accession>
<dbReference type="AlphaFoldDB" id="A0A388JRL1"/>
<reference evidence="2 3" key="1">
    <citation type="journal article" date="2018" name="Cell">
        <title>The Chara Genome: Secondary Complexity and Implications for Plant Terrestrialization.</title>
        <authorList>
            <person name="Nishiyama T."/>
            <person name="Sakayama H."/>
            <person name="Vries J.D."/>
            <person name="Buschmann H."/>
            <person name="Saint-Marcoux D."/>
            <person name="Ullrich K.K."/>
            <person name="Haas F.B."/>
            <person name="Vanderstraeten L."/>
            <person name="Becker D."/>
            <person name="Lang D."/>
            <person name="Vosolsobe S."/>
            <person name="Rombauts S."/>
            <person name="Wilhelmsson P.K.I."/>
            <person name="Janitza P."/>
            <person name="Kern R."/>
            <person name="Heyl A."/>
            <person name="Rumpler F."/>
            <person name="Villalobos L.I.A.C."/>
            <person name="Clay J.M."/>
            <person name="Skokan R."/>
            <person name="Toyoda A."/>
            <person name="Suzuki Y."/>
            <person name="Kagoshima H."/>
            <person name="Schijlen E."/>
            <person name="Tajeshwar N."/>
            <person name="Catarino B."/>
            <person name="Hetherington A.J."/>
            <person name="Saltykova A."/>
            <person name="Bonnot C."/>
            <person name="Breuninger H."/>
            <person name="Symeonidi A."/>
            <person name="Radhakrishnan G.V."/>
            <person name="Van Nieuwerburgh F."/>
            <person name="Deforce D."/>
            <person name="Chang C."/>
            <person name="Karol K.G."/>
            <person name="Hedrich R."/>
            <person name="Ulvskov P."/>
            <person name="Glockner G."/>
            <person name="Delwiche C.F."/>
            <person name="Petrasek J."/>
            <person name="Van de Peer Y."/>
            <person name="Friml J."/>
            <person name="Beilby M."/>
            <person name="Dolan L."/>
            <person name="Kohara Y."/>
            <person name="Sugano S."/>
            <person name="Fujiyama A."/>
            <person name="Delaux P.-M."/>
            <person name="Quint M."/>
            <person name="TheiBen G."/>
            <person name="Hagemann M."/>
            <person name="Harholt J."/>
            <person name="Dunand C."/>
            <person name="Zachgo S."/>
            <person name="Langdale J."/>
            <person name="Maumus F."/>
            <person name="Straeten D.V.D."/>
            <person name="Gould S.B."/>
            <person name="Rensing S.A."/>
        </authorList>
    </citation>
    <scope>NUCLEOTIDE SEQUENCE [LARGE SCALE GENOMIC DNA]</scope>
    <source>
        <strain evidence="2 3">S276</strain>
    </source>
</reference>
<evidence type="ECO:0000313" key="2">
    <source>
        <dbReference type="EMBL" id="GBG60459.1"/>
    </source>
</evidence>
<dbReference type="Gramene" id="GBG60459">
    <property type="protein sequence ID" value="GBG60459"/>
    <property type="gene ID" value="CBR_g5633"/>
</dbReference>
<comment type="caution">
    <text evidence="2">The sequence shown here is derived from an EMBL/GenBank/DDBJ whole genome shotgun (WGS) entry which is preliminary data.</text>
</comment>
<keyword evidence="3" id="KW-1185">Reference proteome</keyword>
<sequence>MQSHQGDGIHRKVAASRTSPQGVSRLRLWGPRIEWQRRDIIPVEVVAMEGGREGGRAPSTPLERAAVAAAMSTVVLRCQQERVLGRMNEQFCACRRRALMQVADDGPDYVATSEAVIELCYTLGCGVIPRATPRWWIKRRTGGTSEDVRQCDDATDNYFNEKQHSAEEQQRGHQKQNSDVEQQRERAVLVGHELHGGEGSNAMSVVGHLAHDGGEGKSLVGRGARDDMCGNTTLVVLVFTFGNVGVENAIQVIQGYITTAPQTLAPPAVFLYGVAISDPVALQNLSDIAYNVSGLARNVGTGDYLLGIYSYFDYLSRFYAYENGTEPRWARRYEDAFDMGNITTLVMPVFRKTGHLIGVAAMDVRDQPDIGAFTTITLRMKNPPRQITSLRVSTSVPLLPSHPERT</sequence>
<proteinExistence type="predicted"/>
<dbReference type="Proteomes" id="UP000265515">
    <property type="component" value="Unassembled WGS sequence"/>
</dbReference>
<gene>
    <name evidence="2" type="ORF">CBR_g5633</name>
</gene>
<organism evidence="2 3">
    <name type="scientific">Chara braunii</name>
    <name type="common">Braun's stonewort</name>
    <dbReference type="NCBI Taxonomy" id="69332"/>
    <lineage>
        <taxon>Eukaryota</taxon>
        <taxon>Viridiplantae</taxon>
        <taxon>Streptophyta</taxon>
        <taxon>Charophyceae</taxon>
        <taxon>Charales</taxon>
        <taxon>Characeae</taxon>
        <taxon>Chara</taxon>
    </lineage>
</organism>
<name>A0A388JRL1_CHABU</name>
<protein>
    <submittedName>
        <fullName evidence="2">Uncharacterized protein</fullName>
    </submittedName>
</protein>
<feature type="region of interest" description="Disordered" evidence="1">
    <location>
        <begin position="163"/>
        <end position="183"/>
    </location>
</feature>
<dbReference type="EMBL" id="BFEA01000011">
    <property type="protein sequence ID" value="GBG60459.1"/>
    <property type="molecule type" value="Genomic_DNA"/>
</dbReference>
<evidence type="ECO:0000256" key="1">
    <source>
        <dbReference type="SAM" id="MobiDB-lite"/>
    </source>
</evidence>